<sequence>MTKRNKITFLIAEALLAVLAAYFFYSIFHGDVPPKKVAVIVENSGDKRWDSLLNGMKQAAKVQNLSLIICNTDEQESSEDEQEMIREQLENDVDAFIINPAPGQDTKQVLEQLQGTKPFVLITQDIYSYEADAASSFVTVKPDNYKMGQELAEQMLKNTSGLMNGKRIGVVAGNARTEESRNRVRGFCEVMEAGGGRIIWKYNQESKEDAGEILKAKEKVDYLAVLDPYILDEVGEKAENGFYSGAEIYGIGTSIKAFSLLDAGKIQCLIVPDLYEVGYESMNEIASKLKNSWYQMESHETEIQVVYKKDLFSEDIERFLYSYE</sequence>
<dbReference type="RefSeq" id="WP_005609022.1">
    <property type="nucleotide sequence ID" value="NZ_CABKOA010000040.1"/>
</dbReference>
<dbReference type="Proteomes" id="UP000260793">
    <property type="component" value="Unassembled WGS sequence"/>
</dbReference>
<proteinExistence type="predicted"/>
<evidence type="ECO:0000313" key="7">
    <source>
        <dbReference type="Proteomes" id="UP000260793"/>
    </source>
</evidence>
<evidence type="ECO:0000256" key="1">
    <source>
        <dbReference type="ARBA" id="ARBA00023015"/>
    </source>
</evidence>
<dbReference type="SUPFAM" id="SSF53822">
    <property type="entry name" value="Periplasmic binding protein-like I"/>
    <property type="match status" value="1"/>
</dbReference>
<evidence type="ECO:0000259" key="5">
    <source>
        <dbReference type="Pfam" id="PF13407"/>
    </source>
</evidence>
<comment type="caution">
    <text evidence="6">The sequence shown here is derived from an EMBL/GenBank/DDBJ whole genome shotgun (WGS) entry which is preliminary data.</text>
</comment>
<organism evidence="6 7">
    <name type="scientific">[Ruminococcus] lactaris</name>
    <dbReference type="NCBI Taxonomy" id="46228"/>
    <lineage>
        <taxon>Bacteria</taxon>
        <taxon>Bacillati</taxon>
        <taxon>Bacillota</taxon>
        <taxon>Clostridia</taxon>
        <taxon>Lachnospirales</taxon>
        <taxon>Lachnospiraceae</taxon>
        <taxon>Mediterraneibacter</taxon>
    </lineage>
</organism>
<evidence type="ECO:0000313" key="6">
    <source>
        <dbReference type="EMBL" id="RGK42422.1"/>
    </source>
</evidence>
<dbReference type="Pfam" id="PF13407">
    <property type="entry name" value="Peripla_BP_4"/>
    <property type="match status" value="1"/>
</dbReference>
<dbReference type="GO" id="GO:0000976">
    <property type="term" value="F:transcription cis-regulatory region binding"/>
    <property type="evidence" value="ECO:0007669"/>
    <property type="project" value="TreeGrafter"/>
</dbReference>
<accession>A0A3E4LZD2</accession>
<feature type="transmembrane region" description="Helical" evidence="4">
    <location>
        <begin position="7"/>
        <end position="28"/>
    </location>
</feature>
<keyword evidence="2" id="KW-0238">DNA-binding</keyword>
<dbReference type="GO" id="GO:0003700">
    <property type="term" value="F:DNA-binding transcription factor activity"/>
    <property type="evidence" value="ECO:0007669"/>
    <property type="project" value="TreeGrafter"/>
</dbReference>
<reference evidence="6 7" key="1">
    <citation type="submission" date="2018-08" db="EMBL/GenBank/DDBJ databases">
        <title>A genome reference for cultivated species of the human gut microbiota.</title>
        <authorList>
            <person name="Zou Y."/>
            <person name="Xue W."/>
            <person name="Luo G."/>
        </authorList>
    </citation>
    <scope>NUCLEOTIDE SEQUENCE [LARGE SCALE GENOMIC DNA]</scope>
    <source>
        <strain evidence="6 7">TF11-7</strain>
    </source>
</reference>
<dbReference type="GeneID" id="77335005"/>
<protein>
    <submittedName>
        <fullName evidence="6">Sugar ABC transporter substrate-binding protein</fullName>
    </submittedName>
</protein>
<keyword evidence="4" id="KW-0812">Transmembrane</keyword>
<keyword evidence="3" id="KW-0804">Transcription</keyword>
<dbReference type="PANTHER" id="PTHR30146">
    <property type="entry name" value="LACI-RELATED TRANSCRIPTIONAL REPRESSOR"/>
    <property type="match status" value="1"/>
</dbReference>
<evidence type="ECO:0000256" key="3">
    <source>
        <dbReference type="ARBA" id="ARBA00023163"/>
    </source>
</evidence>
<dbReference type="Gene3D" id="3.40.50.2300">
    <property type="match status" value="2"/>
</dbReference>
<name>A0A3E4LZD2_9FIRM</name>
<keyword evidence="4" id="KW-0472">Membrane</keyword>
<keyword evidence="4" id="KW-1133">Transmembrane helix</keyword>
<dbReference type="PANTHER" id="PTHR30146:SF109">
    <property type="entry name" value="HTH-TYPE TRANSCRIPTIONAL REGULATOR GALS"/>
    <property type="match status" value="1"/>
</dbReference>
<evidence type="ECO:0000256" key="2">
    <source>
        <dbReference type="ARBA" id="ARBA00023125"/>
    </source>
</evidence>
<evidence type="ECO:0000256" key="4">
    <source>
        <dbReference type="SAM" id="Phobius"/>
    </source>
</evidence>
<keyword evidence="1" id="KW-0805">Transcription regulation</keyword>
<dbReference type="InterPro" id="IPR025997">
    <property type="entry name" value="SBP_2_dom"/>
</dbReference>
<dbReference type="EMBL" id="QSQN01000003">
    <property type="protein sequence ID" value="RGK42422.1"/>
    <property type="molecule type" value="Genomic_DNA"/>
</dbReference>
<gene>
    <name evidence="6" type="ORF">DXD17_01620</name>
</gene>
<dbReference type="AlphaFoldDB" id="A0A3E4LZD2"/>
<dbReference type="InterPro" id="IPR028082">
    <property type="entry name" value="Peripla_BP_I"/>
</dbReference>
<feature type="domain" description="Periplasmic binding protein" evidence="5">
    <location>
        <begin position="37"/>
        <end position="289"/>
    </location>
</feature>